<dbReference type="InterPro" id="IPR045031">
    <property type="entry name" value="DHP_synth-like"/>
</dbReference>
<keyword evidence="7 13" id="KW-0808">Transferase</keyword>
<evidence type="ECO:0000256" key="9">
    <source>
        <dbReference type="ARBA" id="ARBA00022842"/>
    </source>
</evidence>
<dbReference type="FunFam" id="3.20.20.20:FF:000006">
    <property type="entry name" value="Dihydropteroate synthase"/>
    <property type="match status" value="1"/>
</dbReference>
<evidence type="ECO:0000256" key="11">
    <source>
        <dbReference type="ARBA" id="ARBA00030193"/>
    </source>
</evidence>
<evidence type="ECO:0000313" key="16">
    <source>
        <dbReference type="Proteomes" id="UP000318138"/>
    </source>
</evidence>
<comment type="catalytic activity">
    <reaction evidence="1">
        <text>(7,8-dihydropterin-6-yl)methyl diphosphate + 4-aminobenzoate = 7,8-dihydropteroate + diphosphate</text>
        <dbReference type="Rhea" id="RHEA:19949"/>
        <dbReference type="ChEBI" id="CHEBI:17836"/>
        <dbReference type="ChEBI" id="CHEBI:17839"/>
        <dbReference type="ChEBI" id="CHEBI:33019"/>
        <dbReference type="ChEBI" id="CHEBI:72950"/>
        <dbReference type="EC" id="2.5.1.15"/>
    </reaction>
</comment>
<protein>
    <recommendedName>
        <fullName evidence="6 13">Dihydropteroate synthase</fullName>
        <shortName evidence="13">DHPS</shortName>
        <ecNumber evidence="5 13">2.5.1.15</ecNumber>
    </recommendedName>
    <alternativeName>
        <fullName evidence="11 13">Dihydropteroate pyrophosphorylase</fullName>
    </alternativeName>
</protein>
<dbReference type="CDD" id="cd00739">
    <property type="entry name" value="DHPS"/>
    <property type="match status" value="1"/>
</dbReference>
<dbReference type="Proteomes" id="UP000318138">
    <property type="component" value="Chromosome"/>
</dbReference>
<evidence type="ECO:0000259" key="14">
    <source>
        <dbReference type="PROSITE" id="PS50972"/>
    </source>
</evidence>
<dbReference type="InterPro" id="IPR000489">
    <property type="entry name" value="Pterin-binding_dom"/>
</dbReference>
<gene>
    <name evidence="15" type="primary">folP</name>
    <name evidence="15" type="ORF">FLK61_22930</name>
</gene>
<reference evidence="16" key="1">
    <citation type="submission" date="2019-07" db="EMBL/GenBank/DDBJ databases">
        <title>Bacillus alkalisoli sp. nov. isolated from saline soil.</title>
        <authorList>
            <person name="Sun J.-Q."/>
            <person name="Xu L."/>
        </authorList>
    </citation>
    <scope>NUCLEOTIDE SEQUENCE [LARGE SCALE GENOMIC DNA]</scope>
    <source>
        <strain evidence="16">M4U3P1</strain>
    </source>
</reference>
<dbReference type="KEGG" id="psua:FLK61_22930"/>
<dbReference type="InterPro" id="IPR006390">
    <property type="entry name" value="DHP_synth_dom"/>
</dbReference>
<dbReference type="GO" id="GO:0004156">
    <property type="term" value="F:dihydropteroate synthase activity"/>
    <property type="evidence" value="ECO:0007669"/>
    <property type="project" value="UniProtKB-EC"/>
</dbReference>
<keyword evidence="10 13" id="KW-0289">Folate biosynthesis</keyword>
<dbReference type="GO" id="GO:0046872">
    <property type="term" value="F:metal ion binding"/>
    <property type="evidence" value="ECO:0007669"/>
    <property type="project" value="UniProtKB-KW"/>
</dbReference>
<dbReference type="EC" id="2.5.1.15" evidence="5 13"/>
<evidence type="ECO:0000256" key="12">
    <source>
        <dbReference type="ARBA" id="ARBA00053449"/>
    </source>
</evidence>
<dbReference type="GO" id="GO:0005829">
    <property type="term" value="C:cytosol"/>
    <property type="evidence" value="ECO:0007669"/>
    <property type="project" value="TreeGrafter"/>
</dbReference>
<comment type="function">
    <text evidence="12 13">Catalyzes the condensation of para-aminobenzoate (pABA) with 6-hydroxymethyl-7,8-dihydropterin diphosphate (DHPt-PP) to form 7,8-dihydropteroate (H2Pte), the immediate precursor of folate derivatives.</text>
</comment>
<sequence>MSMYNQSKITWDRFELDFSRKTYIMGILNVTPDSFSDGGSYSEVDRAVMHAQKMVSQGADIIDLGGESTRPGATKVEELEELQRVLPSIRAIREALDTPISIDTYKATVAEEAILAGANIINDVWGAKADPRMAEVAARYDVPIVLMHNREAHPYNDIIEDMKKDLLESVDICLAAGVKANRIILDPGIGFAKTHEENLYVMRHLSEFTTLGFPLLLGTSRKSLIAKTLDLPVDQRVEGTGATVCRGIDQGCSIVRVHDILEMSRMAKMMDAMVGKGDNSLAKSM</sequence>
<dbReference type="PROSITE" id="PS50972">
    <property type="entry name" value="PTERIN_BINDING"/>
    <property type="match status" value="1"/>
</dbReference>
<comment type="pathway">
    <text evidence="3 13">Cofactor biosynthesis; tetrahydrofolate biosynthesis; 7,8-dihydrofolate from 2-amino-4-hydroxy-6-hydroxymethyl-7,8-dihydropteridine diphosphate and 4-aminobenzoate: step 1/2.</text>
</comment>
<dbReference type="InterPro" id="IPR011005">
    <property type="entry name" value="Dihydropteroate_synth-like_sf"/>
</dbReference>
<dbReference type="NCBIfam" id="TIGR01496">
    <property type="entry name" value="DHPS"/>
    <property type="match status" value="1"/>
</dbReference>
<dbReference type="SUPFAM" id="SSF51717">
    <property type="entry name" value="Dihydropteroate synthetase-like"/>
    <property type="match status" value="1"/>
</dbReference>
<evidence type="ECO:0000256" key="13">
    <source>
        <dbReference type="RuleBase" id="RU361205"/>
    </source>
</evidence>
<proteinExistence type="inferred from homology"/>
<evidence type="ECO:0000256" key="1">
    <source>
        <dbReference type="ARBA" id="ARBA00000012"/>
    </source>
</evidence>
<dbReference type="GO" id="GO:0046654">
    <property type="term" value="P:tetrahydrofolate biosynthetic process"/>
    <property type="evidence" value="ECO:0007669"/>
    <property type="project" value="UniProtKB-UniPathway"/>
</dbReference>
<evidence type="ECO:0000256" key="8">
    <source>
        <dbReference type="ARBA" id="ARBA00022723"/>
    </source>
</evidence>
<comment type="similarity">
    <text evidence="4 13">Belongs to the DHPS family.</text>
</comment>
<dbReference type="EMBL" id="CP041372">
    <property type="protein sequence ID" value="QKS69665.1"/>
    <property type="molecule type" value="Genomic_DNA"/>
</dbReference>
<keyword evidence="8 13" id="KW-0479">Metal-binding</keyword>
<dbReference type="PANTHER" id="PTHR20941">
    <property type="entry name" value="FOLATE SYNTHESIS PROTEINS"/>
    <property type="match status" value="1"/>
</dbReference>
<evidence type="ECO:0000256" key="5">
    <source>
        <dbReference type="ARBA" id="ARBA00012458"/>
    </source>
</evidence>
<dbReference type="AlphaFoldDB" id="A0A859FBI4"/>
<dbReference type="UniPathway" id="UPA00077">
    <property type="reaction ID" value="UER00156"/>
</dbReference>
<keyword evidence="9 13" id="KW-0460">Magnesium</keyword>
<evidence type="ECO:0000313" key="15">
    <source>
        <dbReference type="EMBL" id="QKS69665.1"/>
    </source>
</evidence>
<comment type="cofactor">
    <cofactor evidence="2 13">
        <name>Mg(2+)</name>
        <dbReference type="ChEBI" id="CHEBI:18420"/>
    </cofactor>
</comment>
<evidence type="ECO:0000256" key="4">
    <source>
        <dbReference type="ARBA" id="ARBA00009503"/>
    </source>
</evidence>
<evidence type="ECO:0000256" key="7">
    <source>
        <dbReference type="ARBA" id="ARBA00022679"/>
    </source>
</evidence>
<evidence type="ECO:0000256" key="6">
    <source>
        <dbReference type="ARBA" id="ARBA00016919"/>
    </source>
</evidence>
<organism evidence="15 16">
    <name type="scientific">Paenalkalicoccus suaedae</name>
    <dbReference type="NCBI Taxonomy" id="2592382"/>
    <lineage>
        <taxon>Bacteria</taxon>
        <taxon>Bacillati</taxon>
        <taxon>Bacillota</taxon>
        <taxon>Bacilli</taxon>
        <taxon>Bacillales</taxon>
        <taxon>Bacillaceae</taxon>
        <taxon>Paenalkalicoccus</taxon>
    </lineage>
</organism>
<dbReference type="GO" id="GO:0046656">
    <property type="term" value="P:folic acid biosynthetic process"/>
    <property type="evidence" value="ECO:0007669"/>
    <property type="project" value="UniProtKB-KW"/>
</dbReference>
<evidence type="ECO:0000256" key="3">
    <source>
        <dbReference type="ARBA" id="ARBA00004763"/>
    </source>
</evidence>
<dbReference type="Pfam" id="PF00809">
    <property type="entry name" value="Pterin_bind"/>
    <property type="match status" value="1"/>
</dbReference>
<dbReference type="PROSITE" id="PS00792">
    <property type="entry name" value="DHPS_1"/>
    <property type="match status" value="1"/>
</dbReference>
<dbReference type="PROSITE" id="PS00793">
    <property type="entry name" value="DHPS_2"/>
    <property type="match status" value="1"/>
</dbReference>
<evidence type="ECO:0000256" key="2">
    <source>
        <dbReference type="ARBA" id="ARBA00001946"/>
    </source>
</evidence>
<keyword evidence="16" id="KW-1185">Reference proteome</keyword>
<name>A0A859FBI4_9BACI</name>
<dbReference type="Gene3D" id="3.20.20.20">
    <property type="entry name" value="Dihydropteroate synthase-like"/>
    <property type="match status" value="1"/>
</dbReference>
<accession>A0A859FBI4</accession>
<evidence type="ECO:0000256" key="10">
    <source>
        <dbReference type="ARBA" id="ARBA00022909"/>
    </source>
</evidence>
<feature type="domain" description="Pterin-binding" evidence="14">
    <location>
        <begin position="22"/>
        <end position="268"/>
    </location>
</feature>
<dbReference type="PANTHER" id="PTHR20941:SF1">
    <property type="entry name" value="FOLIC ACID SYNTHESIS PROTEIN FOL1"/>
    <property type="match status" value="1"/>
</dbReference>